<reference evidence="7 8" key="1">
    <citation type="submission" date="2018-03" db="EMBL/GenBank/DDBJ databases">
        <title>Aquarubrobacter algicola gen. nov., sp. nov., a novel actinobacterium isolated from shallow eutrophic lake during the end of cyanobacterial harmful algal blooms.</title>
        <authorList>
            <person name="Chun S.J."/>
        </authorList>
    </citation>
    <scope>NUCLEOTIDE SEQUENCE [LARGE SCALE GENOMIC DNA]</scope>
    <source>
        <strain evidence="7 8">Seoho-28</strain>
    </source>
</reference>
<dbReference type="HAMAP" id="MF_00075">
    <property type="entry name" value="IF_1"/>
    <property type="match status" value="1"/>
</dbReference>
<dbReference type="Proteomes" id="UP000240739">
    <property type="component" value="Unassembled WGS sequence"/>
</dbReference>
<keyword evidence="8" id="KW-1185">Reference proteome</keyword>
<evidence type="ECO:0000256" key="5">
    <source>
        <dbReference type="NCBIfam" id="TIGR00008"/>
    </source>
</evidence>
<comment type="similarity">
    <text evidence="1 4">Belongs to the IF-1 family.</text>
</comment>
<dbReference type="Pfam" id="PF01176">
    <property type="entry name" value="eIF-1a"/>
    <property type="match status" value="1"/>
</dbReference>
<comment type="function">
    <text evidence="4">One of the essential components for the initiation of protein synthesis. Stabilizes the binding of IF-2 and IF-3 on the 30S subunit to which N-formylmethionyl-tRNA(fMet) subsequently binds. Helps modulate mRNA selection, yielding the 30S pre-initiation complex (PIC). Upon addition of the 50S ribosomal subunit IF-1, IF-2 and IF-3 are released leaving the mature 70S translation initiation complex.</text>
</comment>
<dbReference type="GO" id="GO:0019843">
    <property type="term" value="F:rRNA binding"/>
    <property type="evidence" value="ECO:0007669"/>
    <property type="project" value="UniProtKB-UniRule"/>
</dbReference>
<dbReference type="PANTHER" id="PTHR33370">
    <property type="entry name" value="TRANSLATION INITIATION FACTOR IF-1, CHLOROPLASTIC"/>
    <property type="match status" value="1"/>
</dbReference>
<dbReference type="GO" id="GO:0043022">
    <property type="term" value="F:ribosome binding"/>
    <property type="evidence" value="ECO:0007669"/>
    <property type="project" value="UniProtKB-UniRule"/>
</dbReference>
<dbReference type="GO" id="GO:0005829">
    <property type="term" value="C:cytosol"/>
    <property type="evidence" value="ECO:0007669"/>
    <property type="project" value="TreeGrafter"/>
</dbReference>
<evidence type="ECO:0000256" key="1">
    <source>
        <dbReference type="ARBA" id="ARBA00010939"/>
    </source>
</evidence>
<dbReference type="InterPro" id="IPR004368">
    <property type="entry name" value="TIF_IF1"/>
</dbReference>
<dbReference type="RefSeq" id="WP_107567775.1">
    <property type="nucleotide sequence ID" value="NZ_PYYB01000001.1"/>
</dbReference>
<dbReference type="EMBL" id="PYYB01000001">
    <property type="protein sequence ID" value="PTL59288.1"/>
    <property type="molecule type" value="Genomic_DNA"/>
</dbReference>
<comment type="caution">
    <text evidence="7">The sequence shown here is derived from an EMBL/GenBank/DDBJ whole genome shotgun (WGS) entry which is preliminary data.</text>
</comment>
<dbReference type="InterPro" id="IPR012340">
    <property type="entry name" value="NA-bd_OB-fold"/>
</dbReference>
<organism evidence="7 8">
    <name type="scientific">Paraconexibacter algicola</name>
    <dbReference type="NCBI Taxonomy" id="2133960"/>
    <lineage>
        <taxon>Bacteria</taxon>
        <taxon>Bacillati</taxon>
        <taxon>Actinomycetota</taxon>
        <taxon>Thermoleophilia</taxon>
        <taxon>Solirubrobacterales</taxon>
        <taxon>Paraconexibacteraceae</taxon>
        <taxon>Paraconexibacter</taxon>
    </lineage>
</organism>
<evidence type="ECO:0000259" key="6">
    <source>
        <dbReference type="PROSITE" id="PS50832"/>
    </source>
</evidence>
<evidence type="ECO:0000313" key="8">
    <source>
        <dbReference type="Proteomes" id="UP000240739"/>
    </source>
</evidence>
<dbReference type="CDD" id="cd04451">
    <property type="entry name" value="S1_IF1"/>
    <property type="match status" value="1"/>
</dbReference>
<comment type="subcellular location">
    <subcellularLocation>
        <location evidence="4">Cytoplasm</location>
    </subcellularLocation>
</comment>
<evidence type="ECO:0000256" key="2">
    <source>
        <dbReference type="ARBA" id="ARBA00022540"/>
    </source>
</evidence>
<keyword evidence="4" id="KW-0694">RNA-binding</keyword>
<dbReference type="OrthoDB" id="9803250at2"/>
<feature type="domain" description="S1-like" evidence="6">
    <location>
        <begin position="1"/>
        <end position="72"/>
    </location>
</feature>
<dbReference type="FunFam" id="2.40.50.140:FF:000002">
    <property type="entry name" value="Translation initiation factor IF-1"/>
    <property type="match status" value="1"/>
</dbReference>
<evidence type="ECO:0000313" key="7">
    <source>
        <dbReference type="EMBL" id="PTL59288.1"/>
    </source>
</evidence>
<dbReference type="NCBIfam" id="TIGR00008">
    <property type="entry name" value="infA"/>
    <property type="match status" value="1"/>
</dbReference>
<evidence type="ECO:0000256" key="3">
    <source>
        <dbReference type="ARBA" id="ARBA00022917"/>
    </source>
</evidence>
<proteinExistence type="inferred from homology"/>
<gene>
    <name evidence="4" type="primary">infA</name>
    <name evidence="7" type="ORF">C7Y72_06300</name>
</gene>
<sequence>MAKEEKVEFEGEVVEALPNAMFKVKLDNDHEVLGHVAGKMRRFRIRILPGDRVRVELSPYDLSRARIVYRHR</sequence>
<name>A0A2T4UJ76_9ACTN</name>
<evidence type="ECO:0000256" key="4">
    <source>
        <dbReference type="HAMAP-Rule" id="MF_00075"/>
    </source>
</evidence>
<dbReference type="Gene3D" id="2.40.50.140">
    <property type="entry name" value="Nucleic acid-binding proteins"/>
    <property type="match status" value="1"/>
</dbReference>
<keyword evidence="3 4" id="KW-0648">Protein biosynthesis</keyword>
<keyword evidence="4" id="KW-0699">rRNA-binding</keyword>
<protein>
    <recommendedName>
        <fullName evidence="4 5">Translation initiation factor IF-1</fullName>
    </recommendedName>
</protein>
<dbReference type="SMART" id="SM00316">
    <property type="entry name" value="S1"/>
    <property type="match status" value="1"/>
</dbReference>
<dbReference type="GO" id="GO:0003743">
    <property type="term" value="F:translation initiation factor activity"/>
    <property type="evidence" value="ECO:0007669"/>
    <property type="project" value="UniProtKB-UniRule"/>
</dbReference>
<dbReference type="PANTHER" id="PTHR33370:SF1">
    <property type="entry name" value="TRANSLATION INITIATION FACTOR IF-1, CHLOROPLASTIC"/>
    <property type="match status" value="1"/>
</dbReference>
<dbReference type="PROSITE" id="PS50832">
    <property type="entry name" value="S1_IF1_TYPE"/>
    <property type="match status" value="1"/>
</dbReference>
<keyword evidence="4" id="KW-0963">Cytoplasm</keyword>
<dbReference type="InterPro" id="IPR003029">
    <property type="entry name" value="S1_domain"/>
</dbReference>
<accession>A0A2T4UJ76</accession>
<keyword evidence="2 4" id="KW-0396">Initiation factor</keyword>
<dbReference type="AlphaFoldDB" id="A0A2T4UJ76"/>
<dbReference type="SUPFAM" id="SSF50249">
    <property type="entry name" value="Nucleic acid-binding proteins"/>
    <property type="match status" value="1"/>
</dbReference>
<dbReference type="InterPro" id="IPR006196">
    <property type="entry name" value="RNA-binding_domain_S1_IF1"/>
</dbReference>
<comment type="subunit">
    <text evidence="4">Component of the 30S ribosomal translation pre-initiation complex which assembles on the 30S ribosome in the order IF-2 and IF-3, IF-1 and N-formylmethionyl-tRNA(fMet); mRNA recruitment can occur at any time during PIC assembly.</text>
</comment>